<dbReference type="EMBL" id="RXHJ01000002">
    <property type="protein sequence ID" value="RSZ65540.1"/>
    <property type="molecule type" value="Genomic_DNA"/>
</dbReference>
<proteinExistence type="inferred from homology"/>
<evidence type="ECO:0000313" key="4">
    <source>
        <dbReference type="Proteomes" id="UP000274907"/>
    </source>
</evidence>
<evidence type="ECO:0000256" key="1">
    <source>
        <dbReference type="ARBA" id="ARBA00023002"/>
    </source>
</evidence>
<dbReference type="PRINTS" id="PR00080">
    <property type="entry name" value="SDRFAMILY"/>
</dbReference>
<sequence length="274" mass="29181">MSTPPRTILVTGSTSGLGCELARQYAAEPGHLILHGRNPIKLRKLVEGLSGAVARISTVEADLADLAQVRQLADAVPTLTDSLSVLVNNAGIGQGRGNVREESVDGLELRLAVNHLAPFALTLSLLPLLRAGDPARVVNVASAAQTPVDFADPQLTARYSGSRAYAQSKFAMIATGFYLARLLPAEEITVNSLHPATLMPTPMVAEGWGTTVDDLATGVAAVRHLIDSPTLAGVSGRYFSRQEVTDALPEAHDPEVQRHLWRLSEEWSGVRFPG</sequence>
<evidence type="ECO:0000313" key="3">
    <source>
        <dbReference type="EMBL" id="RSZ65540.1"/>
    </source>
</evidence>
<dbReference type="OrthoDB" id="3237043at2"/>
<accession>A0A3S0A157</accession>
<comment type="caution">
    <text evidence="3">The sequence shown here is derived from an EMBL/GenBank/DDBJ whole genome shotgun (WGS) entry which is preliminary data.</text>
</comment>
<dbReference type="AlphaFoldDB" id="A0A3S0A157"/>
<evidence type="ECO:0000256" key="2">
    <source>
        <dbReference type="RuleBase" id="RU000363"/>
    </source>
</evidence>
<dbReference type="Proteomes" id="UP000274907">
    <property type="component" value="Unassembled WGS sequence"/>
</dbReference>
<dbReference type="Pfam" id="PF00106">
    <property type="entry name" value="adh_short"/>
    <property type="match status" value="1"/>
</dbReference>
<keyword evidence="1" id="KW-0560">Oxidoreductase</keyword>
<dbReference type="SUPFAM" id="SSF51735">
    <property type="entry name" value="NAD(P)-binding Rossmann-fold domains"/>
    <property type="match status" value="1"/>
</dbReference>
<dbReference type="RefSeq" id="WP_126119636.1">
    <property type="nucleotide sequence ID" value="NZ_RXHJ01000002.1"/>
</dbReference>
<comment type="similarity">
    <text evidence="2">Belongs to the short-chain dehydrogenases/reductases (SDR) family.</text>
</comment>
<dbReference type="PRINTS" id="PR00081">
    <property type="entry name" value="GDHRDH"/>
</dbReference>
<dbReference type="Gene3D" id="3.40.50.720">
    <property type="entry name" value="NAD(P)-binding Rossmann-like Domain"/>
    <property type="match status" value="1"/>
</dbReference>
<dbReference type="PANTHER" id="PTHR43157">
    <property type="entry name" value="PHOSPHATIDYLINOSITOL-GLYCAN BIOSYNTHESIS CLASS F PROTEIN-RELATED"/>
    <property type="match status" value="1"/>
</dbReference>
<dbReference type="InterPro" id="IPR002347">
    <property type="entry name" value="SDR_fam"/>
</dbReference>
<dbReference type="PROSITE" id="PS51257">
    <property type="entry name" value="PROKAR_LIPOPROTEIN"/>
    <property type="match status" value="1"/>
</dbReference>
<name>A0A3S0A157_9CORY</name>
<protein>
    <submittedName>
        <fullName evidence="3">SDR family NAD(P)-dependent oxidoreductase</fullName>
    </submittedName>
</protein>
<dbReference type="InterPro" id="IPR036291">
    <property type="entry name" value="NAD(P)-bd_dom_sf"/>
</dbReference>
<keyword evidence="4" id="KW-1185">Reference proteome</keyword>
<organism evidence="3 4">
    <name type="scientific">Corynebacterium hylobatis</name>
    <dbReference type="NCBI Taxonomy" id="1859290"/>
    <lineage>
        <taxon>Bacteria</taxon>
        <taxon>Bacillati</taxon>
        <taxon>Actinomycetota</taxon>
        <taxon>Actinomycetes</taxon>
        <taxon>Mycobacteriales</taxon>
        <taxon>Corynebacteriaceae</taxon>
        <taxon>Corynebacterium</taxon>
    </lineage>
</organism>
<gene>
    <name evidence="3" type="ORF">EAH68_01945</name>
</gene>
<dbReference type="PANTHER" id="PTHR43157:SF31">
    <property type="entry name" value="PHOSPHATIDYLINOSITOL-GLYCAN BIOSYNTHESIS CLASS F PROTEIN"/>
    <property type="match status" value="1"/>
</dbReference>
<dbReference type="GO" id="GO:0016491">
    <property type="term" value="F:oxidoreductase activity"/>
    <property type="evidence" value="ECO:0007669"/>
    <property type="project" value="UniProtKB-KW"/>
</dbReference>
<reference evidence="3 4" key="1">
    <citation type="submission" date="2018-12" db="EMBL/GenBank/DDBJ databases">
        <title>YIM 101343 draft genome.</title>
        <authorList>
            <person name="Chen X."/>
        </authorList>
    </citation>
    <scope>NUCLEOTIDE SEQUENCE [LARGE SCALE GENOMIC DNA]</scope>
    <source>
        <strain evidence="3 4">YIM 101343</strain>
    </source>
</reference>